<dbReference type="GeneTree" id="ENSGT00940000156637"/>
<feature type="compositionally biased region" description="Low complexity" evidence="4">
    <location>
        <begin position="298"/>
        <end position="309"/>
    </location>
</feature>
<keyword evidence="2 3" id="KW-0175">Coiled coil</keyword>
<feature type="compositionally biased region" description="Polar residues" evidence="4">
    <location>
        <begin position="1199"/>
        <end position="1215"/>
    </location>
</feature>
<feature type="compositionally biased region" description="Basic and acidic residues" evidence="4">
    <location>
        <begin position="1056"/>
        <end position="1066"/>
    </location>
</feature>
<feature type="compositionally biased region" description="Basic and acidic residues" evidence="4">
    <location>
        <begin position="850"/>
        <end position="859"/>
    </location>
</feature>
<feature type="region of interest" description="Disordered" evidence="4">
    <location>
        <begin position="1149"/>
        <end position="1179"/>
    </location>
</feature>
<feature type="compositionally biased region" description="Low complexity" evidence="4">
    <location>
        <begin position="1331"/>
        <end position="1342"/>
    </location>
</feature>
<feature type="region of interest" description="Disordered" evidence="4">
    <location>
        <begin position="1331"/>
        <end position="1383"/>
    </location>
</feature>
<protein>
    <submittedName>
        <fullName evidence="6">Neuron navigator 1</fullName>
    </submittedName>
</protein>
<organism evidence="6 7">
    <name type="scientific">Cynoglossus semilaevis</name>
    <name type="common">Tongue sole</name>
    <dbReference type="NCBI Taxonomy" id="244447"/>
    <lineage>
        <taxon>Eukaryota</taxon>
        <taxon>Metazoa</taxon>
        <taxon>Chordata</taxon>
        <taxon>Craniata</taxon>
        <taxon>Vertebrata</taxon>
        <taxon>Euteleostomi</taxon>
        <taxon>Actinopterygii</taxon>
        <taxon>Neopterygii</taxon>
        <taxon>Teleostei</taxon>
        <taxon>Neoteleostei</taxon>
        <taxon>Acanthomorphata</taxon>
        <taxon>Carangaria</taxon>
        <taxon>Pleuronectiformes</taxon>
        <taxon>Pleuronectoidei</taxon>
        <taxon>Cynoglossidae</taxon>
        <taxon>Cynoglossinae</taxon>
        <taxon>Cynoglossus</taxon>
    </lineage>
</organism>
<dbReference type="RefSeq" id="XP_016891509.1">
    <property type="nucleotide sequence ID" value="XM_017036020.1"/>
</dbReference>
<feature type="coiled-coil region" evidence="3">
    <location>
        <begin position="1418"/>
        <end position="1445"/>
    </location>
</feature>
<dbReference type="Pfam" id="PF25408">
    <property type="entry name" value="AAA_lid_NAV1"/>
    <property type="match status" value="1"/>
</dbReference>
<dbReference type="OMA" id="EPANKWK"/>
<reference evidence="6" key="3">
    <citation type="submission" date="2025-09" db="UniProtKB">
        <authorList>
            <consortium name="Ensembl"/>
        </authorList>
    </citation>
    <scope>IDENTIFICATION</scope>
</reference>
<feature type="region of interest" description="Disordered" evidence="4">
    <location>
        <begin position="760"/>
        <end position="1126"/>
    </location>
</feature>
<accession>A0A3P8UF48</accession>
<feature type="compositionally biased region" description="Polar residues" evidence="4">
    <location>
        <begin position="828"/>
        <end position="841"/>
    </location>
</feature>
<dbReference type="InterPro" id="IPR039041">
    <property type="entry name" value="Nav/unc-53"/>
</dbReference>
<evidence type="ECO:0000313" key="6">
    <source>
        <dbReference type="Ensembl" id="ENSCSEP00000001027.1"/>
    </source>
</evidence>
<feature type="region of interest" description="Disordered" evidence="4">
    <location>
        <begin position="1"/>
        <end position="199"/>
    </location>
</feature>
<feature type="compositionally biased region" description="Basic and acidic residues" evidence="4">
    <location>
        <begin position="477"/>
        <end position="488"/>
    </location>
</feature>
<feature type="compositionally biased region" description="Low complexity" evidence="4">
    <location>
        <begin position="701"/>
        <end position="715"/>
    </location>
</feature>
<feature type="region of interest" description="Disordered" evidence="4">
    <location>
        <begin position="664"/>
        <end position="743"/>
    </location>
</feature>
<feature type="coiled-coil region" evidence="3">
    <location>
        <begin position="1474"/>
        <end position="1501"/>
    </location>
</feature>
<feature type="compositionally biased region" description="Low complexity" evidence="4">
    <location>
        <begin position="909"/>
        <end position="931"/>
    </location>
</feature>
<feature type="compositionally biased region" description="Polar residues" evidence="4">
    <location>
        <begin position="424"/>
        <end position="437"/>
    </location>
</feature>
<evidence type="ECO:0000256" key="2">
    <source>
        <dbReference type="ARBA" id="ARBA00023054"/>
    </source>
</evidence>
<dbReference type="PANTHER" id="PTHR12784">
    <property type="entry name" value="STEERIN"/>
    <property type="match status" value="1"/>
</dbReference>
<feature type="compositionally biased region" description="Low complexity" evidence="4">
    <location>
        <begin position="14"/>
        <end position="30"/>
    </location>
</feature>
<feature type="compositionally biased region" description="Polar residues" evidence="4">
    <location>
        <begin position="147"/>
        <end position="162"/>
    </location>
</feature>
<name>A0A3P8UF48_CYNSE</name>
<dbReference type="Ensembl" id="ENSCSET00000001055.1">
    <property type="protein sequence ID" value="ENSCSEP00000001027.1"/>
    <property type="gene ID" value="ENSCSEG00000000720.1"/>
</dbReference>
<dbReference type="GO" id="GO:0043194">
    <property type="term" value="C:axon initial segment"/>
    <property type="evidence" value="ECO:0007669"/>
    <property type="project" value="TreeGrafter"/>
</dbReference>
<dbReference type="STRING" id="244447.ENSCSEP00000001027"/>
<feature type="compositionally biased region" description="Polar residues" evidence="4">
    <location>
        <begin position="1687"/>
        <end position="1707"/>
    </location>
</feature>
<dbReference type="GO" id="GO:0001578">
    <property type="term" value="P:microtubule bundle formation"/>
    <property type="evidence" value="ECO:0007669"/>
    <property type="project" value="TreeGrafter"/>
</dbReference>
<feature type="region of interest" description="Disordered" evidence="4">
    <location>
        <begin position="298"/>
        <end position="373"/>
    </location>
</feature>
<dbReference type="InterPro" id="IPR003593">
    <property type="entry name" value="AAA+_ATPase"/>
</dbReference>
<feature type="region of interest" description="Disordered" evidence="4">
    <location>
        <begin position="610"/>
        <end position="644"/>
    </location>
</feature>
<keyword evidence="7" id="KW-1185">Reference proteome</keyword>
<dbReference type="GO" id="GO:0001764">
    <property type="term" value="P:neuron migration"/>
    <property type="evidence" value="ECO:0007669"/>
    <property type="project" value="TreeGrafter"/>
</dbReference>
<dbReference type="SUPFAM" id="SSF52540">
    <property type="entry name" value="P-loop containing nucleoside triphosphate hydrolases"/>
    <property type="match status" value="1"/>
</dbReference>
<evidence type="ECO:0000259" key="5">
    <source>
        <dbReference type="SMART" id="SM00382"/>
    </source>
</evidence>
<feature type="compositionally biased region" description="Low complexity" evidence="4">
    <location>
        <begin position="64"/>
        <end position="75"/>
    </location>
</feature>
<feature type="region of interest" description="Disordered" evidence="4">
    <location>
        <begin position="392"/>
        <end position="524"/>
    </location>
</feature>
<feature type="compositionally biased region" description="Polar residues" evidence="4">
    <location>
        <begin position="105"/>
        <end position="125"/>
    </location>
</feature>
<dbReference type="SMART" id="SM00382">
    <property type="entry name" value="AAA"/>
    <property type="match status" value="1"/>
</dbReference>
<dbReference type="PANTHER" id="PTHR12784:SF3">
    <property type="entry name" value="NEURON NAVIGATOR 1"/>
    <property type="match status" value="1"/>
</dbReference>
<evidence type="ECO:0000256" key="4">
    <source>
        <dbReference type="SAM" id="MobiDB-lite"/>
    </source>
</evidence>
<dbReference type="OrthoDB" id="2161974at2759"/>
<proteinExistence type="inferred from homology"/>
<dbReference type="Gene3D" id="3.40.50.300">
    <property type="entry name" value="P-loop containing nucleotide triphosphate hydrolases"/>
    <property type="match status" value="1"/>
</dbReference>
<reference evidence="6 7" key="1">
    <citation type="journal article" date="2014" name="Nat. Genet.">
        <title>Whole-genome sequence of a flatfish provides insights into ZW sex chromosome evolution and adaptation to a benthic lifestyle.</title>
        <authorList>
            <person name="Chen S."/>
            <person name="Zhang G."/>
            <person name="Shao C."/>
            <person name="Huang Q."/>
            <person name="Liu G."/>
            <person name="Zhang P."/>
            <person name="Song W."/>
            <person name="An N."/>
            <person name="Chalopin D."/>
            <person name="Volff J.N."/>
            <person name="Hong Y."/>
            <person name="Li Q."/>
            <person name="Sha Z."/>
            <person name="Zhou H."/>
            <person name="Xie M."/>
            <person name="Yu Q."/>
            <person name="Liu Y."/>
            <person name="Xiang H."/>
            <person name="Wang N."/>
            <person name="Wu K."/>
            <person name="Yang C."/>
            <person name="Zhou Q."/>
            <person name="Liao X."/>
            <person name="Yang L."/>
            <person name="Hu Q."/>
            <person name="Zhang J."/>
            <person name="Meng L."/>
            <person name="Jin L."/>
            <person name="Tian Y."/>
            <person name="Lian J."/>
            <person name="Yang J."/>
            <person name="Miao G."/>
            <person name="Liu S."/>
            <person name="Liang Z."/>
            <person name="Yan F."/>
            <person name="Li Y."/>
            <person name="Sun B."/>
            <person name="Zhang H."/>
            <person name="Zhang J."/>
            <person name="Zhu Y."/>
            <person name="Du M."/>
            <person name="Zhao Y."/>
            <person name="Schartl M."/>
            <person name="Tang Q."/>
            <person name="Wang J."/>
        </authorList>
    </citation>
    <scope>NUCLEOTIDE SEQUENCE</scope>
</reference>
<feature type="region of interest" description="Disordered" evidence="4">
    <location>
        <begin position="1194"/>
        <end position="1216"/>
    </location>
</feature>
<feature type="compositionally biased region" description="Low complexity" evidence="4">
    <location>
        <begin position="335"/>
        <end position="348"/>
    </location>
</feature>
<evidence type="ECO:0000313" key="7">
    <source>
        <dbReference type="Proteomes" id="UP000265120"/>
    </source>
</evidence>
<feature type="region of interest" description="Disordered" evidence="4">
    <location>
        <begin position="1687"/>
        <end position="1712"/>
    </location>
</feature>
<feature type="compositionally biased region" description="Basic and acidic residues" evidence="4">
    <location>
        <begin position="501"/>
        <end position="524"/>
    </location>
</feature>
<feature type="domain" description="AAA+ ATPase" evidence="5">
    <location>
        <begin position="1888"/>
        <end position="2033"/>
    </location>
</feature>
<feature type="compositionally biased region" description="Low complexity" evidence="4">
    <location>
        <begin position="413"/>
        <end position="423"/>
    </location>
</feature>
<dbReference type="GeneID" id="103384558"/>
<dbReference type="InterPro" id="IPR027417">
    <property type="entry name" value="P-loop_NTPase"/>
</dbReference>
<feature type="region of interest" description="Disordered" evidence="4">
    <location>
        <begin position="1244"/>
        <end position="1265"/>
    </location>
</feature>
<dbReference type="InterPro" id="IPR057568">
    <property type="entry name" value="CortBP2_NAV1-like_AAA_lid"/>
</dbReference>
<feature type="compositionally biased region" description="Polar residues" evidence="4">
    <location>
        <begin position="986"/>
        <end position="1021"/>
    </location>
</feature>
<feature type="compositionally biased region" description="Polar residues" evidence="4">
    <location>
        <begin position="958"/>
        <end position="978"/>
    </location>
</feature>
<dbReference type="InterPro" id="IPR057126">
    <property type="entry name" value="NAV1-like_ubiquitin-like"/>
</dbReference>
<feature type="compositionally biased region" description="Polar residues" evidence="4">
    <location>
        <begin position="719"/>
        <end position="743"/>
    </location>
</feature>
<dbReference type="Proteomes" id="UP000265120">
    <property type="component" value="Chromosome 10"/>
</dbReference>
<evidence type="ECO:0000256" key="1">
    <source>
        <dbReference type="ARBA" id="ARBA00006255"/>
    </source>
</evidence>
<feature type="compositionally biased region" description="Polar residues" evidence="4">
    <location>
        <begin position="392"/>
        <end position="403"/>
    </location>
</feature>
<sequence length="2221" mass="239127">MSGGVNVKSAPRGSLPSGIPLPRSLLLSSPKVDPRHRTRIGHQTLTQTPRTTPTHSVSLFPKNSSSPAPLPSHSSYCGPLNQCQAPAPSEQDIAASPKMVKQPSIDGNHNRNTFTNQNHKWSPQTHRSREDPAREGGPAENHPGYSELSNYSNLRPSLSPLNCKNVKKGRVSSTSQSDEEMGGTSDDSSPIYSPRPPLLPTPITFKLPEILKMYGTQNPEQGVESVETHPPKVNMATVAPFSYRLQDNIFSVDELSDCSSGSIEVCCDDLIPGGMLEAIVDNISMTAKPTELKTRTTTTTTAAAAAHAAPCPDSSDLHTMASRKPTPKPSALPQGPSRPSSSTSSSGSELTVYRSSSGSIPVPVPNPSGLRKQRSLTNLSVLTDAEKKLHLYQSSRLNDSTGKSGTGADKPGQTKTCQGGKTTLSRTLSKSEQSLFQGRSKPVGSTAGKLSRIPGPGKPRGPYAEVKPISKTCQVEQKADREPEDHPIKTNSHGTGNLGKKPGEKVRSASLSTEEKKEMQTEEDKNFLKVDPELVVTVLGDLEQLLFSQILDPESQRKRTVQNVLDLRQNLEETMTSLRGAQLSHSCVEGSTCYDSDEAAAFSISTLSNRSSPLSWRQGQASPRLQAGDAPSSGNTQTDVPQRSRHIMSRIHLVEDLEDADTSLLKGGYMSDSDAGGRSPNEGDDDDDDDDEDLGNGWDESSSISSGLSDGSDNLSCEDFNSSTALNSLPSTPVSSRRSSNILMRTDAEKRSLVENGLCWDTEDSKPNCKNQGSNIYDTGSPKSESANRWKKTRPQGDGLDGVGRGELKKPQTLGQGNVLKKGRNQPVGVTSPITHTSQSGLKVAGSIKSDMKPMDKSRLAVKSSGLQRSSSDAGKDHRNGTSAVEQRKPPSGLVRPSAGGNFGFKKPNTAQNGANINGTGTGTGALSSSTVGKTPKTSGIPVKPAAGGSGGRKISLDVSSCDQSGFLSPSARTSLQYRSLPRPAKTSTLTLTRPSSARPVSTTVDTNSGLTKPSSTTAALQGSRLKEPVSVLSSGPGLSKAGSRGIPSPGPVNQTDREKEKERAKAKAVMSDSECGGGSLKGGSAHSISEKLQGLRPPSGGKSLDRSATNIQRLSGVRSLGKPQSVAQMDKLNSNSLDLEVQASLPPKIPPYSKLQDLSSTVSSSSSSSSGSHLTPSPAPLLTVSSSACFSTSGSGLGSRQVSSLETNRGSSSPLLYPRLSGLHRSMESLPLQMSLAPEHWEKNREVGHGSVDSRTKERQEDTQRCPVIGTRVSLTLPDTSDVDRNTLPKKGLSFISSSQAEELSKERGERRHSHTVFSVSETLALPLLSSPTSLPRSSRTGTAASSPVSSAPRMTRSNSIPAHEGSVEAYAESPLGSTLSLSERPRSIGMIRSGSFRDRDSDEVHGSVLSLASNASSTYSSQIRKLRRELESSQEKVSALTTQLSTNANLVAAFEQSLALMTTRLQSLSMSHEQKDNELLELRETIDAMKVRNEEAQAVIHGALNNQENTKDLQMRRQNSCESISSLNSLTSMSSIGSLKDQDAKKKKKKSWLRSSFNKAFSIKKGSKTYSDIEEIATPDSSAPNSPKMLHEGGEGEDIQAPPLNHFAIASSSAIMESTETEEGDGEDTSVSDLRSELWVKERELTDIRLEALNSAHQLEQLRDAMNNMQSMVENLKAENCHLKTGTQLNSQGPGPASSTSQPSGLASLVGPSLKQPISMSLTKSFSLSLNDTKDLDPCHVDIQSVSSSQEDVCARVLVHSERAEVTKGQQEFCLGTVLVNTKTDWASLDSLILKTFKDYLTQVDPTASLGLSSESVLSYQLTHGGRQLIGGEDKPQLQPLRCLGGSSASIYVTLKGLKENCVDSLVFETLVPKPMMQHYISLLLKHRRLVLSGSSGTGKSFLAQRLALYLLQRSSSESEQEAGFHGRSAAVTFNMHHQTQKELQLYLTNVANHIDQDNGGELPLVVIVDDINDPAGVTEMVNAALTCKYHKSPYIIGTTNQPVKMTSNNGLHMSFRMVTFSNNVEPANGFLLRYLHRKAVEAHQDRGQDSSHLQALLCVLDWVPQLWYHLHTFLEKHSTSDFLIGPCFFLSCPVTMKEFRHWFIDLWNNSIIPYLQEGAKDGMKVHGQRAVWEDPVEWVRGTLPWPNAQQDQSRLFHLPPPSITASCSEEKKLAKDTPPASSLDSDPLMAMLLKLQESANYIESPEQEGVDPSLQTTL</sequence>
<feature type="compositionally biased region" description="Polar residues" evidence="4">
    <location>
        <begin position="610"/>
        <end position="623"/>
    </location>
</feature>
<dbReference type="InParanoid" id="A0A3P8UF48"/>
<comment type="similarity">
    <text evidence="1">Belongs to the Nav/unc-53 family.</text>
</comment>
<feature type="compositionally biased region" description="Polar residues" evidence="4">
    <location>
        <begin position="768"/>
        <end position="787"/>
    </location>
</feature>
<feature type="compositionally biased region" description="Polar residues" evidence="4">
    <location>
        <begin position="632"/>
        <end position="641"/>
    </location>
</feature>
<dbReference type="GO" id="GO:0015630">
    <property type="term" value="C:microtubule cytoskeleton"/>
    <property type="evidence" value="ECO:0007669"/>
    <property type="project" value="TreeGrafter"/>
</dbReference>
<feature type="compositionally biased region" description="Low complexity" evidence="4">
    <location>
        <begin position="1160"/>
        <end position="1173"/>
    </location>
</feature>
<feature type="region of interest" description="Disordered" evidence="4">
    <location>
        <begin position="1577"/>
        <end position="1603"/>
    </location>
</feature>
<feature type="compositionally biased region" description="Low complexity" evidence="4">
    <location>
        <begin position="43"/>
        <end position="54"/>
    </location>
</feature>
<evidence type="ECO:0000256" key="3">
    <source>
        <dbReference type="SAM" id="Coils"/>
    </source>
</evidence>
<feature type="compositionally biased region" description="Acidic residues" evidence="4">
    <location>
        <begin position="682"/>
        <end position="694"/>
    </location>
</feature>
<dbReference type="Pfam" id="PF23092">
    <property type="entry name" value="Ubiquitin_6"/>
    <property type="match status" value="1"/>
</dbReference>
<reference evidence="6" key="2">
    <citation type="submission" date="2025-08" db="UniProtKB">
        <authorList>
            <consortium name="Ensembl"/>
        </authorList>
    </citation>
    <scope>IDENTIFICATION</scope>
</reference>